<dbReference type="AlphaFoldDB" id="A0A0A8YK69"/>
<organism evidence="1">
    <name type="scientific">Arundo donax</name>
    <name type="common">Giant reed</name>
    <name type="synonym">Donax arundinaceus</name>
    <dbReference type="NCBI Taxonomy" id="35708"/>
    <lineage>
        <taxon>Eukaryota</taxon>
        <taxon>Viridiplantae</taxon>
        <taxon>Streptophyta</taxon>
        <taxon>Embryophyta</taxon>
        <taxon>Tracheophyta</taxon>
        <taxon>Spermatophyta</taxon>
        <taxon>Magnoliopsida</taxon>
        <taxon>Liliopsida</taxon>
        <taxon>Poales</taxon>
        <taxon>Poaceae</taxon>
        <taxon>PACMAD clade</taxon>
        <taxon>Arundinoideae</taxon>
        <taxon>Arundineae</taxon>
        <taxon>Arundo</taxon>
    </lineage>
</organism>
<name>A0A0A8YK69_ARUDO</name>
<dbReference type="EMBL" id="GBRH01270866">
    <property type="protein sequence ID" value="JAD27029.1"/>
    <property type="molecule type" value="Transcribed_RNA"/>
</dbReference>
<accession>A0A0A8YK69</accession>
<protein>
    <submittedName>
        <fullName evidence="1">Uncharacterized protein</fullName>
    </submittedName>
</protein>
<proteinExistence type="predicted"/>
<reference evidence="1" key="2">
    <citation type="journal article" date="2015" name="Data Brief">
        <title>Shoot transcriptome of the giant reed, Arundo donax.</title>
        <authorList>
            <person name="Barrero R.A."/>
            <person name="Guerrero F.D."/>
            <person name="Moolhuijzen P."/>
            <person name="Goolsby J.A."/>
            <person name="Tidwell J."/>
            <person name="Bellgard S.E."/>
            <person name="Bellgard M.I."/>
        </authorList>
    </citation>
    <scope>NUCLEOTIDE SEQUENCE</scope>
    <source>
        <tissue evidence="1">Shoot tissue taken approximately 20 cm above the soil surface</tissue>
    </source>
</reference>
<sequence length="41" mass="4609">MVPLQWGLVVALDLKVMVYGCGRGGEVHGRRRNTTARKVKR</sequence>
<reference evidence="1" key="1">
    <citation type="submission" date="2014-09" db="EMBL/GenBank/DDBJ databases">
        <authorList>
            <person name="Magalhaes I.L.F."/>
            <person name="Oliveira U."/>
            <person name="Santos F.R."/>
            <person name="Vidigal T.H.D.A."/>
            <person name="Brescovit A.D."/>
            <person name="Santos A.J."/>
        </authorList>
    </citation>
    <scope>NUCLEOTIDE SEQUENCE</scope>
    <source>
        <tissue evidence="1">Shoot tissue taken approximately 20 cm above the soil surface</tissue>
    </source>
</reference>
<evidence type="ECO:0000313" key="1">
    <source>
        <dbReference type="EMBL" id="JAD27029.1"/>
    </source>
</evidence>